<dbReference type="PANTHER" id="PTHR45800">
    <property type="entry name" value="PHOSPHATIDYLINOSITOL 4-KINASE GAMMA"/>
    <property type="match status" value="1"/>
</dbReference>
<protein>
    <recommendedName>
        <fullName evidence="6">PI3K/PI4K catalytic domain-containing protein</fullName>
    </recommendedName>
</protein>
<evidence type="ECO:0000313" key="7">
    <source>
        <dbReference type="EMBL" id="KAF0742747.1"/>
    </source>
</evidence>
<dbReference type="InterPro" id="IPR044571">
    <property type="entry name" value="P4KG1-8"/>
</dbReference>
<dbReference type="GO" id="GO:0016301">
    <property type="term" value="F:kinase activity"/>
    <property type="evidence" value="ECO:0007669"/>
    <property type="project" value="UniProtKB-KW"/>
</dbReference>
<dbReference type="VEuPathDB" id="FungiDB:AeMF1_015172"/>
<keyword evidence="2" id="KW-0808">Transferase</keyword>
<feature type="domain" description="PI3K/PI4K catalytic" evidence="6">
    <location>
        <begin position="27"/>
        <end position="313"/>
    </location>
</feature>
<organism evidence="7 8">
    <name type="scientific">Aphanomyces euteiches</name>
    <dbReference type="NCBI Taxonomy" id="100861"/>
    <lineage>
        <taxon>Eukaryota</taxon>
        <taxon>Sar</taxon>
        <taxon>Stramenopiles</taxon>
        <taxon>Oomycota</taxon>
        <taxon>Saprolegniomycetes</taxon>
        <taxon>Saprolegniales</taxon>
        <taxon>Verrucalvaceae</taxon>
        <taxon>Aphanomyces</taxon>
    </lineage>
</organism>
<name>A0A6G0XQQ2_9STRA</name>
<evidence type="ECO:0000256" key="5">
    <source>
        <dbReference type="ARBA" id="ARBA00022840"/>
    </source>
</evidence>
<keyword evidence="3" id="KW-0547">Nucleotide-binding</keyword>
<dbReference type="Pfam" id="PF00454">
    <property type="entry name" value="PI3_PI4_kinase"/>
    <property type="match status" value="1"/>
</dbReference>
<keyword evidence="4" id="KW-0418">Kinase</keyword>
<reference evidence="7 8" key="1">
    <citation type="submission" date="2019-07" db="EMBL/GenBank/DDBJ databases">
        <title>Genomics analysis of Aphanomyces spp. identifies a new class of oomycete effector associated with host adaptation.</title>
        <authorList>
            <person name="Gaulin E."/>
        </authorList>
    </citation>
    <scope>NUCLEOTIDE SEQUENCE [LARGE SCALE GENOMIC DNA]</scope>
    <source>
        <strain evidence="7 8">ATCC 201684</strain>
    </source>
</reference>
<evidence type="ECO:0000256" key="3">
    <source>
        <dbReference type="ARBA" id="ARBA00022741"/>
    </source>
</evidence>
<keyword evidence="8" id="KW-1185">Reference proteome</keyword>
<evidence type="ECO:0000256" key="4">
    <source>
        <dbReference type="ARBA" id="ARBA00022777"/>
    </source>
</evidence>
<evidence type="ECO:0000259" key="6">
    <source>
        <dbReference type="PROSITE" id="PS50290"/>
    </source>
</evidence>
<sequence>MSFLSLVFPCAPLDSAASSVDQAFGKGIRPIPLEDGTGGVYACRALNHRFVGVFKPTDEEPAARFNPKGYTDVVRQGIPVSQMAIRECMAFLADVDNFAKVPPTALAYAKHDNFNSNNKKLGSFQTYCPHDCSAEDLGPSVFSTEQVHAIACLDIRLMNQDRHSGNLLVPRTDSQCNLIPIDHGCCLPELKYLEDMTFAWMYWPQAKVPLSSTTKAYVSSLDSFAQAKTMKHLQAPVSALVTLHVGTLVLKKCVSLGLTLFEIAQLMVRTTPSTPSPLEGLVRQLAHLDPESHIQTYLRVFEVALDKLVRRLYPSSNSPTVAHSNSSGYASYPQRKSYAKVLLSSAA</sequence>
<gene>
    <name evidence="7" type="ORF">Ae201684_002446</name>
</gene>
<accession>A0A6G0XQQ2</accession>
<dbReference type="PROSITE" id="PS50290">
    <property type="entry name" value="PI3_4_KINASE_3"/>
    <property type="match status" value="1"/>
</dbReference>
<dbReference type="Proteomes" id="UP000481153">
    <property type="component" value="Unassembled WGS sequence"/>
</dbReference>
<evidence type="ECO:0000313" key="8">
    <source>
        <dbReference type="Proteomes" id="UP000481153"/>
    </source>
</evidence>
<dbReference type="InterPro" id="IPR000403">
    <property type="entry name" value="PI3/4_kinase_cat_dom"/>
</dbReference>
<proteinExistence type="inferred from homology"/>
<evidence type="ECO:0000256" key="1">
    <source>
        <dbReference type="ARBA" id="ARBA00008941"/>
    </source>
</evidence>
<dbReference type="GO" id="GO:0005524">
    <property type="term" value="F:ATP binding"/>
    <property type="evidence" value="ECO:0007669"/>
    <property type="project" value="UniProtKB-KW"/>
</dbReference>
<dbReference type="EMBL" id="VJMJ01000025">
    <property type="protein sequence ID" value="KAF0742747.1"/>
    <property type="molecule type" value="Genomic_DNA"/>
</dbReference>
<keyword evidence="5" id="KW-0067">ATP-binding</keyword>
<dbReference type="PANTHER" id="PTHR45800:SF11">
    <property type="entry name" value="PHOSPHATIDYLINOSITOL 3-KINASE-RELATED PROTEIN KINASE"/>
    <property type="match status" value="1"/>
</dbReference>
<evidence type="ECO:0000256" key="2">
    <source>
        <dbReference type="ARBA" id="ARBA00022679"/>
    </source>
</evidence>
<comment type="similarity">
    <text evidence="1">Belongs to the PI3/PI4-kinase family. Type II PI4K subfamily.</text>
</comment>
<dbReference type="AlphaFoldDB" id="A0A6G0XQQ2"/>
<comment type="caution">
    <text evidence="7">The sequence shown here is derived from an EMBL/GenBank/DDBJ whole genome shotgun (WGS) entry which is preliminary data.</text>
</comment>